<evidence type="ECO:0000256" key="6">
    <source>
        <dbReference type="RuleBase" id="RU000477"/>
    </source>
</evidence>
<dbReference type="GO" id="GO:0005886">
    <property type="term" value="C:plasma membrane"/>
    <property type="evidence" value="ECO:0007669"/>
    <property type="project" value="TreeGrafter"/>
</dbReference>
<reference evidence="9 10" key="1">
    <citation type="journal article" date="2011" name="PLoS Pathog.">
        <title>Endophytic Life Strategies Decoded by Genome and Transcriptome Analyses of the Mutualistic Root Symbiont Piriformospora indica.</title>
        <authorList>
            <person name="Zuccaro A."/>
            <person name="Lahrmann U."/>
            <person name="Guldener U."/>
            <person name="Langen G."/>
            <person name="Pfiffi S."/>
            <person name="Biedenkopf D."/>
            <person name="Wong P."/>
            <person name="Samans B."/>
            <person name="Grimm C."/>
            <person name="Basiewicz M."/>
            <person name="Murat C."/>
            <person name="Martin F."/>
            <person name="Kogel K.H."/>
        </authorList>
    </citation>
    <scope>NUCLEOTIDE SEQUENCE [LARGE SCALE GENOMIC DNA]</scope>
    <source>
        <strain evidence="9 10">DSM 11827</strain>
    </source>
</reference>
<dbReference type="HOGENOM" id="CLU_020019_1_4_1"/>
<dbReference type="OrthoDB" id="3222at2759"/>
<feature type="transmembrane region" description="Helical" evidence="8">
    <location>
        <begin position="65"/>
        <end position="83"/>
    </location>
</feature>
<dbReference type="eggNOG" id="KOG0223">
    <property type="taxonomic scope" value="Eukaryota"/>
</dbReference>
<evidence type="ECO:0000256" key="1">
    <source>
        <dbReference type="ARBA" id="ARBA00004141"/>
    </source>
</evidence>
<dbReference type="Gene3D" id="1.20.1080.10">
    <property type="entry name" value="Glycerol uptake facilitator protein"/>
    <property type="match status" value="1"/>
</dbReference>
<dbReference type="EMBL" id="CAFZ01000394">
    <property type="protein sequence ID" value="CCA75077.1"/>
    <property type="molecule type" value="Genomic_DNA"/>
</dbReference>
<keyword evidence="6" id="KW-0813">Transport</keyword>
<evidence type="ECO:0000256" key="8">
    <source>
        <dbReference type="SAM" id="Phobius"/>
    </source>
</evidence>
<organism evidence="9 10">
    <name type="scientific">Serendipita indica (strain DSM 11827)</name>
    <name type="common">Root endophyte fungus</name>
    <name type="synonym">Piriformospora indica</name>
    <dbReference type="NCBI Taxonomy" id="1109443"/>
    <lineage>
        <taxon>Eukaryota</taxon>
        <taxon>Fungi</taxon>
        <taxon>Dikarya</taxon>
        <taxon>Basidiomycota</taxon>
        <taxon>Agaricomycotina</taxon>
        <taxon>Agaricomycetes</taxon>
        <taxon>Sebacinales</taxon>
        <taxon>Serendipitaceae</taxon>
        <taxon>Serendipita</taxon>
    </lineage>
</organism>
<comment type="similarity">
    <text evidence="2 6">Belongs to the MIP/aquaporin (TC 1.A.8) family.</text>
</comment>
<evidence type="ECO:0000256" key="2">
    <source>
        <dbReference type="ARBA" id="ARBA00006175"/>
    </source>
</evidence>
<keyword evidence="10" id="KW-1185">Reference proteome</keyword>
<evidence type="ECO:0000256" key="7">
    <source>
        <dbReference type="SAM" id="MobiDB-lite"/>
    </source>
</evidence>
<keyword evidence="3 6" id="KW-0812">Transmembrane</keyword>
<evidence type="ECO:0000256" key="4">
    <source>
        <dbReference type="ARBA" id="ARBA00022989"/>
    </source>
</evidence>
<evidence type="ECO:0000313" key="9">
    <source>
        <dbReference type="EMBL" id="CCA75077.1"/>
    </source>
</evidence>
<dbReference type="STRING" id="1109443.G4TUT4"/>
<dbReference type="Pfam" id="PF00230">
    <property type="entry name" value="MIP"/>
    <property type="match status" value="1"/>
</dbReference>
<feature type="compositionally biased region" description="Basic residues" evidence="7">
    <location>
        <begin position="281"/>
        <end position="291"/>
    </location>
</feature>
<dbReference type="InParanoid" id="G4TUT4"/>
<gene>
    <name evidence="9" type="ORF">PIIN_09062</name>
</gene>
<dbReference type="AlphaFoldDB" id="G4TUT4"/>
<dbReference type="PRINTS" id="PR00783">
    <property type="entry name" value="MINTRINSICP"/>
</dbReference>
<feature type="transmembrane region" description="Helical" evidence="8">
    <location>
        <begin position="181"/>
        <end position="201"/>
    </location>
</feature>
<dbReference type="Proteomes" id="UP000007148">
    <property type="component" value="Unassembled WGS sequence"/>
</dbReference>
<feature type="transmembrane region" description="Helical" evidence="8">
    <location>
        <begin position="109"/>
        <end position="130"/>
    </location>
</feature>
<keyword evidence="5 8" id="KW-0472">Membrane</keyword>
<dbReference type="GO" id="GO:0015250">
    <property type="term" value="F:water channel activity"/>
    <property type="evidence" value="ECO:0007669"/>
    <property type="project" value="TreeGrafter"/>
</dbReference>
<dbReference type="InterPro" id="IPR023271">
    <property type="entry name" value="Aquaporin-like"/>
</dbReference>
<feature type="compositionally biased region" description="Basic and acidic residues" evidence="7">
    <location>
        <begin position="257"/>
        <end position="280"/>
    </location>
</feature>
<dbReference type="OMA" id="LALNTMH"/>
<evidence type="ECO:0000256" key="3">
    <source>
        <dbReference type="ARBA" id="ARBA00022692"/>
    </source>
</evidence>
<feature type="non-terminal residue" evidence="9">
    <location>
        <position position="291"/>
    </location>
</feature>
<dbReference type="InterPro" id="IPR034294">
    <property type="entry name" value="Aquaporin_transptr"/>
</dbReference>
<feature type="transmembrane region" description="Helical" evidence="8">
    <location>
        <begin position="221"/>
        <end position="241"/>
    </location>
</feature>
<dbReference type="SUPFAM" id="SSF81338">
    <property type="entry name" value="Aquaporin-like"/>
    <property type="match status" value="1"/>
</dbReference>
<protein>
    <submittedName>
        <fullName evidence="9">Related to aquaporin</fullName>
    </submittedName>
</protein>
<feature type="region of interest" description="Disordered" evidence="7">
    <location>
        <begin position="257"/>
        <end position="291"/>
    </location>
</feature>
<dbReference type="PANTHER" id="PTHR19139">
    <property type="entry name" value="AQUAPORIN TRANSPORTER"/>
    <property type="match status" value="1"/>
</dbReference>
<keyword evidence="4 8" id="KW-1133">Transmembrane helix</keyword>
<dbReference type="InterPro" id="IPR000425">
    <property type="entry name" value="MIP"/>
</dbReference>
<name>G4TUT4_SERID</name>
<comment type="subcellular location">
    <subcellularLocation>
        <location evidence="1">Membrane</location>
        <topology evidence="1">Multi-pass membrane protein</topology>
    </subcellularLocation>
</comment>
<comment type="caution">
    <text evidence="9">The sequence shown here is derived from an EMBL/GenBank/DDBJ whole genome shotgun (WGS) entry which is preliminary data.</text>
</comment>
<accession>G4TUT4</accession>
<feature type="transmembrane region" description="Helical" evidence="8">
    <location>
        <begin position="150"/>
        <end position="169"/>
    </location>
</feature>
<evidence type="ECO:0000256" key="5">
    <source>
        <dbReference type="ARBA" id="ARBA00023136"/>
    </source>
</evidence>
<evidence type="ECO:0000313" key="10">
    <source>
        <dbReference type="Proteomes" id="UP000007148"/>
    </source>
</evidence>
<feature type="transmembrane region" description="Helical" evidence="8">
    <location>
        <begin position="21"/>
        <end position="45"/>
    </location>
</feature>
<dbReference type="PANTHER" id="PTHR19139:SF199">
    <property type="entry name" value="MIP17260P"/>
    <property type="match status" value="1"/>
</dbReference>
<proteinExistence type="inferred from homology"/>
<sequence>MALLRHWASHPRLNEDLRAASIELIGTTVFLLLALGAIQSAKLSVVATQGLQVAEYGPHSIDHNVYISAAAGVALLGSAWMFYRTTGGLFNPSVSLALRLIGQISTRRFVFYVVAQLIGAVVASALILGLTPGPLLVKNKLGEGVNMVQGLFIEVICTAILLLSILMLAAEKSQATPFAPVGISMTLFACHMFAVTFTGASLNPARSFGPSVVAGFGKEHWIYWIGPLLGSCLSVAFYAWLKHTRYWTINPNQMETQHKYSPEDPINEVERGVRDDEAKSGAKRHHGAPDA</sequence>